<evidence type="ECO:0000313" key="22">
    <source>
        <dbReference type="Proteomes" id="UP000488956"/>
    </source>
</evidence>
<dbReference type="EMBL" id="QXGA01000002">
    <property type="protein sequence ID" value="KAE9155969.1"/>
    <property type="molecule type" value="Genomic_DNA"/>
</dbReference>
<dbReference type="EMBL" id="QXFW01000002">
    <property type="protein sequence ID" value="KAE9031457.1"/>
    <property type="molecule type" value="Genomic_DNA"/>
</dbReference>
<reference evidence="13 14" key="1">
    <citation type="submission" date="2018-08" db="EMBL/GenBank/DDBJ databases">
        <title>Genomic investigation of the strawberry pathogen Phytophthora fragariae indicates pathogenicity is determined by transcriptional variation in three key races.</title>
        <authorList>
            <person name="Adams T.M."/>
            <person name="Armitage A.D."/>
            <person name="Sobczyk M.K."/>
            <person name="Bates H.J."/>
            <person name="Dunwell J.M."/>
            <person name="Nellist C.F."/>
            <person name="Harrison R.J."/>
        </authorList>
    </citation>
    <scope>NUCLEOTIDE SEQUENCE [LARGE SCALE GENOMIC DNA]</scope>
    <source>
        <strain evidence="11 15">A4</strain>
        <strain evidence="10 16">BC-1</strain>
        <strain evidence="9 20">BC-23</strain>
        <strain evidence="8 14">NOV-27</strain>
        <strain evidence="7 17">NOV-5</strain>
        <strain evidence="6 18">NOV-71</strain>
        <strain evidence="12 21">NOV-77</strain>
        <strain evidence="3 13">NOV-9</strain>
        <strain evidence="5 22">ONT-3</strain>
        <strain evidence="4 19">SCRP245</strain>
    </source>
</reference>
<evidence type="ECO:0000313" key="20">
    <source>
        <dbReference type="Proteomes" id="UP000476176"/>
    </source>
</evidence>
<dbReference type="Proteomes" id="UP000460718">
    <property type="component" value="Unassembled WGS sequence"/>
</dbReference>
<evidence type="ECO:0000313" key="19">
    <source>
        <dbReference type="Proteomes" id="UP000460718"/>
    </source>
</evidence>
<comment type="caution">
    <text evidence="7">The sequence shown here is derived from an EMBL/GenBank/DDBJ whole genome shotgun (WGS) entry which is preliminary data.</text>
</comment>
<dbReference type="Proteomes" id="UP000440367">
    <property type="component" value="Unassembled WGS sequence"/>
</dbReference>
<evidence type="ECO:0000313" key="5">
    <source>
        <dbReference type="EMBL" id="KAE9140827.1"/>
    </source>
</evidence>
<dbReference type="Proteomes" id="UP000476176">
    <property type="component" value="Unassembled WGS sequence"/>
</dbReference>
<evidence type="ECO:0000313" key="6">
    <source>
        <dbReference type="EMBL" id="KAE9141707.1"/>
    </source>
</evidence>
<dbReference type="EMBL" id="QXFY01000001">
    <property type="protein sequence ID" value="KAE9362473.1"/>
    <property type="molecule type" value="Genomic_DNA"/>
</dbReference>
<accession>A0A6A3UWT0</accession>
<feature type="region of interest" description="Disordered" evidence="1">
    <location>
        <begin position="69"/>
        <end position="116"/>
    </location>
</feature>
<feature type="compositionally biased region" description="Polar residues" evidence="1">
    <location>
        <begin position="69"/>
        <end position="88"/>
    </location>
</feature>
<gene>
    <name evidence="11" type="ORF">PF001_g70</name>
    <name evidence="10" type="ORF">PF002_g64</name>
    <name evidence="9" type="ORF">PF004_g68</name>
    <name evidence="8" type="ORF">PF005_g67</name>
    <name evidence="7" type="ORF">PF006_g65</name>
    <name evidence="6" type="ORF">PF007_g2</name>
    <name evidence="12" type="ORF">PF008_g69</name>
    <name evidence="3" type="ORF">PF009_g65</name>
    <name evidence="5" type="ORF">PF010_g66</name>
    <name evidence="4" type="ORF">PF011_g56</name>
</gene>
<dbReference type="EMBL" id="QXGB01000002">
    <property type="protein sequence ID" value="KAE9238677.1"/>
    <property type="molecule type" value="Genomic_DNA"/>
</dbReference>
<dbReference type="Proteomes" id="UP000440732">
    <property type="component" value="Unassembled WGS sequence"/>
</dbReference>
<dbReference type="EMBL" id="QXFX01000001">
    <property type="protein sequence ID" value="KAE9140827.1"/>
    <property type="molecule type" value="Genomic_DNA"/>
</dbReference>
<evidence type="ECO:0000256" key="2">
    <source>
        <dbReference type="SAM" id="SignalP"/>
    </source>
</evidence>
<keyword evidence="14" id="KW-1185">Reference proteome</keyword>
<dbReference type="EMBL" id="QXGC01000001">
    <property type="protein sequence ID" value="KAE9256541.1"/>
    <property type="molecule type" value="Genomic_DNA"/>
</dbReference>
<evidence type="ECO:0000313" key="8">
    <source>
        <dbReference type="EMBL" id="KAE9238677.1"/>
    </source>
</evidence>
<evidence type="ECO:0000256" key="1">
    <source>
        <dbReference type="SAM" id="MobiDB-lite"/>
    </source>
</evidence>
<dbReference type="Proteomes" id="UP000486351">
    <property type="component" value="Unassembled WGS sequence"/>
</dbReference>
<evidence type="ECO:0000313" key="16">
    <source>
        <dbReference type="Proteomes" id="UP000440367"/>
    </source>
</evidence>
<evidence type="ECO:0000313" key="12">
    <source>
        <dbReference type="EMBL" id="KAE9362473.1"/>
    </source>
</evidence>
<dbReference type="Proteomes" id="UP000437068">
    <property type="component" value="Unassembled WGS sequence"/>
</dbReference>
<dbReference type="Proteomes" id="UP000433483">
    <property type="component" value="Unassembled WGS sequence"/>
</dbReference>
<evidence type="ECO:0000313" key="17">
    <source>
        <dbReference type="Proteomes" id="UP000440732"/>
    </source>
</evidence>
<keyword evidence="2" id="KW-0732">Signal</keyword>
<dbReference type="Proteomes" id="UP000488956">
    <property type="component" value="Unassembled WGS sequence"/>
</dbReference>
<protein>
    <submittedName>
        <fullName evidence="7">Uncharacterized protein</fullName>
    </submittedName>
</protein>
<dbReference type="AlphaFoldDB" id="A0A6A3UWT0"/>
<dbReference type="EMBL" id="QXGD01000002">
    <property type="protein sequence ID" value="KAE9258420.1"/>
    <property type="molecule type" value="Genomic_DNA"/>
</dbReference>
<evidence type="ECO:0000313" key="9">
    <source>
        <dbReference type="EMBL" id="KAE9256541.1"/>
    </source>
</evidence>
<dbReference type="EMBL" id="QXGE01000002">
    <property type="protein sequence ID" value="KAE9330943.1"/>
    <property type="molecule type" value="Genomic_DNA"/>
</dbReference>
<evidence type="ECO:0000313" key="13">
    <source>
        <dbReference type="Proteomes" id="UP000429523"/>
    </source>
</evidence>
<evidence type="ECO:0000313" key="11">
    <source>
        <dbReference type="EMBL" id="KAE9330943.1"/>
    </source>
</evidence>
<dbReference type="EMBL" id="QXFZ01000001">
    <property type="protein sequence ID" value="KAE9141707.1"/>
    <property type="molecule type" value="Genomic_DNA"/>
</dbReference>
<sequence>MTKVAVLLAVFAVTFTETSTAKIYAVEKDAIPLATVAPVKYPTDHGTSNTTKVSIIHYTIEFEGDNENITSTNWEEASPTNLAYSNNEARGRDHDDSEESNDEDSDPGSVDDDSNTDIGSTAASKVMFGSMHAAFKFGSVMNATSTIESTYANWVGPALDTSISSACWRKTHIAKTCPWGFDKKLGVCWMQCPYSYPVECGLECIRQNDDCALAIVSKTAVVVQTALALSSWGMYGDMSKWSKSIQLAIKCSKYLISLAKSLIKYIRYIKVYNPEASQDKLLAILYQSDNVIIDIPVTIAYCIGSKASDEVKLADSVLTTAEYALREIISNGAAIVTSWDRFASFMKNITLGDTVSALSEADITNLKTALESNSTCGFDMKRLLDRTWMTVAELRRLNPGISEGDIRVIMSQSNLVLNDIPVATNNCMNELIAESNEATAYVRRGTLRKTFAAIVDDLISSGTSSNGTFLTAKEYAFKVADRAMGFYAIWDWWYMSSVVSEFFQPICAPTELVGEIDDGSAKKALGMSIVQGAFNNSAGMWTRFGDGTVTITFQSVDTEDVVVNIKSGGDKIDEVSVPAGKAVIWNSSLTVLEGKTLYLDRWRPGFLGFPGTGGGSLLLWVPRSTQGGNLQLTAMLNVS</sequence>
<evidence type="ECO:0000313" key="10">
    <source>
        <dbReference type="EMBL" id="KAE9258420.1"/>
    </source>
</evidence>
<dbReference type="Proteomes" id="UP000429523">
    <property type="component" value="Unassembled WGS sequence"/>
</dbReference>
<feature type="compositionally biased region" description="Acidic residues" evidence="1">
    <location>
        <begin position="96"/>
        <end position="115"/>
    </location>
</feature>
<evidence type="ECO:0000313" key="15">
    <source>
        <dbReference type="Proteomes" id="UP000437068"/>
    </source>
</evidence>
<feature type="signal peptide" evidence="2">
    <location>
        <begin position="1"/>
        <end position="20"/>
    </location>
</feature>
<evidence type="ECO:0000313" key="7">
    <source>
        <dbReference type="EMBL" id="KAE9155969.1"/>
    </source>
</evidence>
<evidence type="ECO:0000313" key="3">
    <source>
        <dbReference type="EMBL" id="KAE8950347.1"/>
    </source>
</evidence>
<evidence type="ECO:0000313" key="4">
    <source>
        <dbReference type="EMBL" id="KAE9031457.1"/>
    </source>
</evidence>
<dbReference type="Proteomes" id="UP000441208">
    <property type="component" value="Unassembled WGS sequence"/>
</dbReference>
<evidence type="ECO:0000313" key="14">
    <source>
        <dbReference type="Proteomes" id="UP000433483"/>
    </source>
</evidence>
<name>A0A6A3UWT0_9STRA</name>
<evidence type="ECO:0000313" key="21">
    <source>
        <dbReference type="Proteomes" id="UP000486351"/>
    </source>
</evidence>
<dbReference type="EMBL" id="QXGF01000002">
    <property type="protein sequence ID" value="KAE8950347.1"/>
    <property type="molecule type" value="Genomic_DNA"/>
</dbReference>
<evidence type="ECO:0000313" key="18">
    <source>
        <dbReference type="Proteomes" id="UP000441208"/>
    </source>
</evidence>
<organism evidence="7 17">
    <name type="scientific">Phytophthora fragariae</name>
    <dbReference type="NCBI Taxonomy" id="53985"/>
    <lineage>
        <taxon>Eukaryota</taxon>
        <taxon>Sar</taxon>
        <taxon>Stramenopiles</taxon>
        <taxon>Oomycota</taxon>
        <taxon>Peronosporomycetes</taxon>
        <taxon>Peronosporales</taxon>
        <taxon>Peronosporaceae</taxon>
        <taxon>Phytophthora</taxon>
    </lineage>
</organism>
<feature type="chain" id="PRO_5036166288" evidence="2">
    <location>
        <begin position="21"/>
        <end position="639"/>
    </location>
</feature>
<proteinExistence type="predicted"/>
<dbReference type="OrthoDB" id="110718at2759"/>